<evidence type="ECO:0000256" key="1">
    <source>
        <dbReference type="ARBA" id="ARBA00004651"/>
    </source>
</evidence>
<feature type="transmembrane region" description="Helical" evidence="6">
    <location>
        <begin position="61"/>
        <end position="79"/>
    </location>
</feature>
<dbReference type="PANTHER" id="PTHR42920:SF5">
    <property type="entry name" value="EAMA DOMAIN-CONTAINING PROTEIN"/>
    <property type="match status" value="1"/>
</dbReference>
<dbReference type="Proteomes" id="UP001202134">
    <property type="component" value="Unassembled WGS sequence"/>
</dbReference>
<feature type="transmembrane region" description="Helical" evidence="6">
    <location>
        <begin position="117"/>
        <end position="138"/>
    </location>
</feature>
<dbReference type="RefSeq" id="WP_229370075.1">
    <property type="nucleotide sequence ID" value="NZ_JAKIKU010000004.1"/>
</dbReference>
<evidence type="ECO:0000256" key="5">
    <source>
        <dbReference type="ARBA" id="ARBA00023136"/>
    </source>
</evidence>
<dbReference type="InterPro" id="IPR051258">
    <property type="entry name" value="Diverse_Substrate_Transporter"/>
</dbReference>
<dbReference type="InterPro" id="IPR000620">
    <property type="entry name" value="EamA_dom"/>
</dbReference>
<feature type="transmembrane region" description="Helical" evidence="6">
    <location>
        <begin position="173"/>
        <end position="191"/>
    </location>
</feature>
<comment type="subcellular location">
    <subcellularLocation>
        <location evidence="1">Cell membrane</location>
        <topology evidence="1">Multi-pass membrane protein</topology>
    </subcellularLocation>
</comment>
<evidence type="ECO:0000259" key="7">
    <source>
        <dbReference type="Pfam" id="PF00892"/>
    </source>
</evidence>
<keyword evidence="5 6" id="KW-0472">Membrane</keyword>
<feature type="transmembrane region" description="Helical" evidence="6">
    <location>
        <begin position="233"/>
        <end position="253"/>
    </location>
</feature>
<comment type="caution">
    <text evidence="8">The sequence shown here is derived from an EMBL/GenBank/DDBJ whole genome shotgun (WGS) entry which is preliminary data.</text>
</comment>
<feature type="transmembrane region" description="Helical" evidence="6">
    <location>
        <begin position="31"/>
        <end position="49"/>
    </location>
</feature>
<dbReference type="SUPFAM" id="SSF103481">
    <property type="entry name" value="Multidrug resistance efflux transporter EmrE"/>
    <property type="match status" value="2"/>
</dbReference>
<keyword evidence="9" id="KW-1185">Reference proteome</keyword>
<evidence type="ECO:0000313" key="8">
    <source>
        <dbReference type="EMBL" id="MCL1045355.1"/>
    </source>
</evidence>
<evidence type="ECO:0000256" key="4">
    <source>
        <dbReference type="ARBA" id="ARBA00022989"/>
    </source>
</evidence>
<evidence type="ECO:0000313" key="9">
    <source>
        <dbReference type="Proteomes" id="UP001202134"/>
    </source>
</evidence>
<feature type="transmembrane region" description="Helical" evidence="6">
    <location>
        <begin position="203"/>
        <end position="221"/>
    </location>
</feature>
<evidence type="ECO:0000256" key="2">
    <source>
        <dbReference type="ARBA" id="ARBA00022475"/>
    </source>
</evidence>
<accession>A0ABT0KNB9</accession>
<sequence>MRGALFLFIATLLAALGWIASKVVVMDMPGETFIASRFMLASLVLLPFCYKSLWRLRAKQILLACGVGIFLGLALLVWVHAVSVTQSLSEGAFIMSLAMIIAPMTAWILFKIKPNKAFWYALPMSIAGMMLMTLTNGWQVDESQWFFLFASALLSVHFVLNKKISNRIKPLDSICLQLFMVGLVGGIYVAFTQQAPFEVSSNLAIWFVLSTVFATSLRYLLQTIGQYSVNMETAALIMVLEPIWTLMLSILMLGESVEMQKLAGGVVIFLSLIMYIKLSKRDTAQIKKSLQ</sequence>
<dbReference type="EMBL" id="JAKIKU010000004">
    <property type="protein sequence ID" value="MCL1045355.1"/>
    <property type="molecule type" value="Genomic_DNA"/>
</dbReference>
<keyword evidence="4 6" id="KW-1133">Transmembrane helix</keyword>
<reference evidence="8 9" key="1">
    <citation type="submission" date="2022-01" db="EMBL/GenBank/DDBJ databases">
        <title>Whole genome-based taxonomy of the Shewanellaceae.</title>
        <authorList>
            <person name="Martin-Rodriguez A.J."/>
        </authorList>
    </citation>
    <scope>NUCLEOTIDE SEQUENCE [LARGE SCALE GENOMIC DNA]</scope>
    <source>
        <strain evidence="8 9">DSM 24955</strain>
    </source>
</reference>
<feature type="transmembrane region" description="Helical" evidence="6">
    <location>
        <begin position="259"/>
        <end position="278"/>
    </location>
</feature>
<dbReference type="InterPro" id="IPR037185">
    <property type="entry name" value="EmrE-like"/>
</dbReference>
<keyword evidence="2" id="KW-1003">Cell membrane</keyword>
<evidence type="ECO:0000256" key="3">
    <source>
        <dbReference type="ARBA" id="ARBA00022692"/>
    </source>
</evidence>
<name>A0ABT0KNB9_9GAMM</name>
<organism evidence="8 9">
    <name type="scientific">Shewanella electrodiphila</name>
    <dbReference type="NCBI Taxonomy" id="934143"/>
    <lineage>
        <taxon>Bacteria</taxon>
        <taxon>Pseudomonadati</taxon>
        <taxon>Pseudomonadota</taxon>
        <taxon>Gammaproteobacteria</taxon>
        <taxon>Alteromonadales</taxon>
        <taxon>Shewanellaceae</taxon>
        <taxon>Shewanella</taxon>
    </lineage>
</organism>
<gene>
    <name evidence="8" type="ORF">L2737_08455</name>
</gene>
<keyword evidence="3 6" id="KW-0812">Transmembrane</keyword>
<dbReference type="Pfam" id="PF00892">
    <property type="entry name" value="EamA"/>
    <property type="match status" value="2"/>
</dbReference>
<protein>
    <submittedName>
        <fullName evidence="8">DMT family transporter</fullName>
    </submittedName>
</protein>
<feature type="domain" description="EamA" evidence="7">
    <location>
        <begin position="2"/>
        <end position="133"/>
    </location>
</feature>
<proteinExistence type="predicted"/>
<dbReference type="PANTHER" id="PTHR42920">
    <property type="entry name" value="OS03G0707200 PROTEIN-RELATED"/>
    <property type="match status" value="1"/>
</dbReference>
<feature type="domain" description="EamA" evidence="7">
    <location>
        <begin position="146"/>
        <end position="275"/>
    </location>
</feature>
<evidence type="ECO:0000256" key="6">
    <source>
        <dbReference type="SAM" id="Phobius"/>
    </source>
</evidence>
<feature type="transmembrane region" description="Helical" evidence="6">
    <location>
        <begin position="144"/>
        <end position="161"/>
    </location>
</feature>
<feature type="transmembrane region" description="Helical" evidence="6">
    <location>
        <begin position="91"/>
        <end position="110"/>
    </location>
</feature>